<dbReference type="EMBL" id="JAXUDK010000015">
    <property type="protein sequence ID" value="MDZ7468082.1"/>
    <property type="molecule type" value="Genomic_DNA"/>
</dbReference>
<comment type="caution">
    <text evidence="7">The sequence shown here is derived from an EMBL/GenBank/DDBJ whole genome shotgun (WGS) entry which is preliminary data.</text>
</comment>
<dbReference type="SUPFAM" id="SSF49401">
    <property type="entry name" value="Bacterial adhesins"/>
    <property type="match status" value="1"/>
</dbReference>
<dbReference type="RefSeq" id="WP_032687998.1">
    <property type="nucleotide sequence ID" value="NZ_CABDVS010000002.1"/>
</dbReference>
<dbReference type="InterPro" id="IPR008966">
    <property type="entry name" value="Adhesion_dom_sf"/>
</dbReference>
<feature type="domain" description="Fimbrial-type adhesion" evidence="6">
    <location>
        <begin position="26"/>
        <end position="171"/>
    </location>
</feature>
<comment type="similarity">
    <text evidence="2">Belongs to the fimbrial protein family.</text>
</comment>
<evidence type="ECO:0000256" key="1">
    <source>
        <dbReference type="ARBA" id="ARBA00004561"/>
    </source>
</evidence>
<dbReference type="PANTHER" id="PTHR33420">
    <property type="entry name" value="FIMBRIAL SUBUNIT ELFA-RELATED"/>
    <property type="match status" value="1"/>
</dbReference>
<reference evidence="7" key="2">
    <citation type="submission" date="2020-11" db="EMBL/GenBank/DDBJ databases">
        <authorList>
            <consortium name="NCBI Pathogen Detection Project"/>
        </authorList>
    </citation>
    <scope>NUCLEOTIDE SEQUENCE</scope>
    <source>
        <strain evidence="7">MISC063</strain>
    </source>
</reference>
<feature type="chain" id="PRO_5043017727" evidence="5">
    <location>
        <begin position="22"/>
        <end position="172"/>
    </location>
</feature>
<accession>A0AAN5L246</accession>
<dbReference type="Gene3D" id="2.60.40.1090">
    <property type="entry name" value="Fimbrial-type adhesion domain"/>
    <property type="match status" value="1"/>
</dbReference>
<dbReference type="InterPro" id="IPR050263">
    <property type="entry name" value="Bact_Fimbrial_Adh_Pro"/>
</dbReference>
<keyword evidence="3 5" id="KW-0732">Signal</keyword>
<dbReference type="Pfam" id="PF00419">
    <property type="entry name" value="Fimbrial"/>
    <property type="match status" value="1"/>
</dbReference>
<dbReference type="EMBL" id="DACSEA010000025">
    <property type="protein sequence ID" value="HAT1608108.1"/>
    <property type="molecule type" value="Genomic_DNA"/>
</dbReference>
<sequence length="172" mass="17309">MNRFTLIATAAALFSAQYANAADGTINFTGSITDTACTVNTSSTNQTVALGTVSSTSFSGAGSTASSSRFTIELTTCPSAVNTAKVRFDGPTATGNSSILRLNAGQSATNVGVAIYEQNSTTLIPVGTASAGVTLSSTGTNEMVYIAKYMATDTTVGAGSANATTTFTITYS</sequence>
<dbReference type="PANTHER" id="PTHR33420:SF3">
    <property type="entry name" value="FIMBRIAL SUBUNIT ELFA"/>
    <property type="match status" value="1"/>
</dbReference>
<evidence type="ECO:0000259" key="6">
    <source>
        <dbReference type="Pfam" id="PF00419"/>
    </source>
</evidence>
<evidence type="ECO:0000256" key="4">
    <source>
        <dbReference type="ARBA" id="ARBA00023263"/>
    </source>
</evidence>
<name>A0AAN5L246_RAOPL</name>
<evidence type="ECO:0000313" key="9">
    <source>
        <dbReference type="Proteomes" id="UP000864422"/>
    </source>
</evidence>
<dbReference type="Proteomes" id="UP000864422">
    <property type="component" value="Unassembled WGS sequence"/>
</dbReference>
<reference evidence="8 10" key="3">
    <citation type="submission" date="2023-12" db="EMBL/GenBank/DDBJ databases">
        <title>N/s.</title>
        <authorList>
            <person name="Dale J."/>
        </authorList>
    </citation>
    <scope>NUCLEOTIDE SEQUENCE [LARGE SCALE GENOMIC DNA]</scope>
    <source>
        <strain evidence="8 10">2023EL-01226</strain>
    </source>
</reference>
<evidence type="ECO:0000256" key="5">
    <source>
        <dbReference type="SAM" id="SignalP"/>
    </source>
</evidence>
<dbReference type="GO" id="GO:0009289">
    <property type="term" value="C:pilus"/>
    <property type="evidence" value="ECO:0007669"/>
    <property type="project" value="UniProtKB-SubCell"/>
</dbReference>
<dbReference type="AlphaFoldDB" id="A0AAN5L246"/>
<comment type="subcellular location">
    <subcellularLocation>
        <location evidence="1">Fimbrium</location>
    </subcellularLocation>
</comment>
<evidence type="ECO:0000256" key="2">
    <source>
        <dbReference type="ARBA" id="ARBA00006671"/>
    </source>
</evidence>
<keyword evidence="10" id="KW-1185">Reference proteome</keyword>
<keyword evidence="4" id="KW-0281">Fimbrium</keyword>
<protein>
    <submittedName>
        <fullName evidence="7">Fimbrial protein</fullName>
    </submittedName>
</protein>
<evidence type="ECO:0000256" key="3">
    <source>
        <dbReference type="ARBA" id="ARBA00022729"/>
    </source>
</evidence>
<feature type="signal peptide" evidence="5">
    <location>
        <begin position="1"/>
        <end position="21"/>
    </location>
</feature>
<evidence type="ECO:0000313" key="7">
    <source>
        <dbReference type="EMBL" id="HAT1608108.1"/>
    </source>
</evidence>
<dbReference type="InterPro" id="IPR000259">
    <property type="entry name" value="Adhesion_dom_fimbrial"/>
</dbReference>
<dbReference type="KEGG" id="rpln:B1209_14795"/>
<organism evidence="7 9">
    <name type="scientific">Raoultella planticola</name>
    <name type="common">Klebsiella planticola</name>
    <dbReference type="NCBI Taxonomy" id="575"/>
    <lineage>
        <taxon>Bacteria</taxon>
        <taxon>Pseudomonadati</taxon>
        <taxon>Pseudomonadota</taxon>
        <taxon>Gammaproteobacteria</taxon>
        <taxon>Enterobacterales</taxon>
        <taxon>Enterobacteriaceae</taxon>
        <taxon>Klebsiella/Raoultella group</taxon>
        <taxon>Raoultella</taxon>
    </lineage>
</organism>
<gene>
    <name evidence="7" type="ORF">I8Y23_004474</name>
    <name evidence="8" type="ORF">U5E74_20880</name>
</gene>
<dbReference type="Proteomes" id="UP001293169">
    <property type="component" value="Unassembled WGS sequence"/>
</dbReference>
<dbReference type="InterPro" id="IPR036937">
    <property type="entry name" value="Adhesion_dom_fimbrial_sf"/>
</dbReference>
<dbReference type="GO" id="GO:0043709">
    <property type="term" value="P:cell adhesion involved in single-species biofilm formation"/>
    <property type="evidence" value="ECO:0007669"/>
    <property type="project" value="TreeGrafter"/>
</dbReference>
<proteinExistence type="inferred from homology"/>
<evidence type="ECO:0000313" key="8">
    <source>
        <dbReference type="EMBL" id="MDZ7468082.1"/>
    </source>
</evidence>
<reference evidence="7" key="1">
    <citation type="journal article" date="2018" name="Genome Biol.">
        <title>SKESA: strategic k-mer extension for scrupulous assemblies.</title>
        <authorList>
            <person name="Souvorov A."/>
            <person name="Agarwala R."/>
            <person name="Lipman D.J."/>
        </authorList>
    </citation>
    <scope>NUCLEOTIDE SEQUENCE</scope>
    <source>
        <strain evidence="7">MISC063</strain>
    </source>
</reference>
<evidence type="ECO:0000313" key="10">
    <source>
        <dbReference type="Proteomes" id="UP001293169"/>
    </source>
</evidence>